<sequence length="281" mass="29642">MNETTTCVFVHGAWHSSLHWAATQRALAAHGVAGVAVDLPGHGVTAPMPSGYLRPGQPALATEPSALAGLTTSALVDALVADLVEVRHRFARVVLVAHSAGGGPVSAALERQPGLADHVVYLSAFVPAGRSRFLDYVGAPENAGAVRVPNSGDPEVIGAFRINPLSSDPAEVAVIRRAFLNDWPADRHGWRLTLHPDEPLVSLAGEFPVTAGRWGRVPRSYIRLTGDLALPPVTQDLMIAEADRLAPDSPFSVYSLPGGHSPFLTRPGELAELVARIAKQA</sequence>
<evidence type="ECO:0000313" key="3">
    <source>
        <dbReference type="Proteomes" id="UP000182740"/>
    </source>
</evidence>
<dbReference type="GO" id="GO:0016787">
    <property type="term" value="F:hydrolase activity"/>
    <property type="evidence" value="ECO:0007669"/>
    <property type="project" value="UniProtKB-KW"/>
</dbReference>
<protein>
    <submittedName>
        <fullName evidence="2">Alpha/beta hydrolase family protein</fullName>
    </submittedName>
</protein>
<keyword evidence="3" id="KW-1185">Reference proteome</keyword>
<dbReference type="STRING" id="546364.SAMN04489730_6457"/>
<dbReference type="PANTHER" id="PTHR37017:SF11">
    <property type="entry name" value="ESTERASE_LIPASE_THIOESTERASE DOMAIN-CONTAINING PROTEIN"/>
    <property type="match status" value="1"/>
</dbReference>
<dbReference type="Gene3D" id="3.40.50.1820">
    <property type="entry name" value="alpha/beta hydrolase"/>
    <property type="match status" value="1"/>
</dbReference>
<dbReference type="RefSeq" id="WP_072479784.1">
    <property type="nucleotide sequence ID" value="NZ_FPJG01000006.1"/>
</dbReference>
<dbReference type="Pfam" id="PF12697">
    <property type="entry name" value="Abhydrolase_6"/>
    <property type="match status" value="1"/>
</dbReference>
<proteinExistence type="predicted"/>
<dbReference type="Proteomes" id="UP000182740">
    <property type="component" value="Unassembled WGS sequence"/>
</dbReference>
<dbReference type="EMBL" id="FPJG01000006">
    <property type="protein sequence ID" value="SFW86659.1"/>
    <property type="molecule type" value="Genomic_DNA"/>
</dbReference>
<keyword evidence="2" id="KW-0378">Hydrolase</keyword>
<feature type="domain" description="AB hydrolase-1" evidence="1">
    <location>
        <begin position="8"/>
        <end position="272"/>
    </location>
</feature>
<organism evidence="2 3">
    <name type="scientific">Amycolatopsis australiensis</name>
    <dbReference type="NCBI Taxonomy" id="546364"/>
    <lineage>
        <taxon>Bacteria</taxon>
        <taxon>Bacillati</taxon>
        <taxon>Actinomycetota</taxon>
        <taxon>Actinomycetes</taxon>
        <taxon>Pseudonocardiales</taxon>
        <taxon>Pseudonocardiaceae</taxon>
        <taxon>Amycolatopsis</taxon>
    </lineage>
</organism>
<evidence type="ECO:0000313" key="2">
    <source>
        <dbReference type="EMBL" id="SFW86659.1"/>
    </source>
</evidence>
<evidence type="ECO:0000259" key="1">
    <source>
        <dbReference type="Pfam" id="PF12697"/>
    </source>
</evidence>
<dbReference type="InterPro" id="IPR000073">
    <property type="entry name" value="AB_hydrolase_1"/>
</dbReference>
<dbReference type="InterPro" id="IPR052897">
    <property type="entry name" value="Sec-Metab_Biosynth_Hydrolase"/>
</dbReference>
<dbReference type="PANTHER" id="PTHR37017">
    <property type="entry name" value="AB HYDROLASE-1 DOMAIN-CONTAINING PROTEIN-RELATED"/>
    <property type="match status" value="1"/>
</dbReference>
<dbReference type="InterPro" id="IPR029058">
    <property type="entry name" value="AB_hydrolase_fold"/>
</dbReference>
<reference evidence="3" key="1">
    <citation type="submission" date="2016-11" db="EMBL/GenBank/DDBJ databases">
        <authorList>
            <person name="Varghese N."/>
            <person name="Submissions S."/>
        </authorList>
    </citation>
    <scope>NUCLEOTIDE SEQUENCE [LARGE SCALE GENOMIC DNA]</scope>
    <source>
        <strain evidence="3">DSM 44671</strain>
    </source>
</reference>
<gene>
    <name evidence="2" type="ORF">SAMN04489730_6457</name>
</gene>
<dbReference type="OrthoDB" id="3827413at2"/>
<dbReference type="AlphaFoldDB" id="A0A1K1SQR4"/>
<name>A0A1K1SQR4_9PSEU</name>
<dbReference type="SUPFAM" id="SSF53474">
    <property type="entry name" value="alpha/beta-Hydrolases"/>
    <property type="match status" value="1"/>
</dbReference>
<accession>A0A1K1SQR4</accession>